<comment type="caution">
    <text evidence="8">The sequence shown here is derived from an EMBL/GenBank/DDBJ whole genome shotgun (WGS) entry which is preliminary data.</text>
</comment>
<dbReference type="SMART" id="SM00360">
    <property type="entry name" value="RRM"/>
    <property type="match status" value="1"/>
</dbReference>
<dbReference type="Proteomes" id="UP000324767">
    <property type="component" value="Unassembled WGS sequence"/>
</dbReference>
<dbReference type="FunFam" id="3.30.70.330:FF:000647">
    <property type="entry name" value="CCCH zinc finger and RRM domain protein"/>
    <property type="match status" value="1"/>
</dbReference>
<dbReference type="PROSITE" id="PS50103">
    <property type="entry name" value="ZF_C3H1"/>
    <property type="match status" value="1"/>
</dbReference>
<sequence>MLVSDEEAAELKTWVVKKLEDISDADSDVLADYVLALIRAETPEAELKVNAIENLEDFLKDNTAAFVDEAFFVIRNKSYLPGYSMPKPETQPPPFTAPLGPSGAYGQLGGRGGFNGGGQQSRKRSYNDRQEEGNGVDAHYNRGDRQMKHPRMGGARGGRSDSFGGRGGRGGRPAHQPSGLPGIPSPAALGFPGILPPPPAMAFDPNDPMAAMLAMQHAMSFPPLPGLPLPPQAPSPTGFPPFPPQNTPAAGVQPRQRINARCRDYDTKGFCTRGNACPFEHGTDLIVVPGQQEEYDPKNSVMLDIQRSPTDTNGHTTFDSQRGNDRGRGRGRGRSDQGGPINTYTPRRNRADFSYAGPINDRSITTIVVEQIPEEKFDEQSVRDFFGDFGEIKEVTMQAYKRLALVKYTDWASAKRAYDSPKVIFDNRFVKVYWYKPDTFPTPPANGSSEKPRSPSSVSKPASPPFDREKFARDALAAQKKLEAKKALLASTEAKRATLERQKEDLARKQAEEKAKLQARLAAKDAKSSDSGAASPPTDSGALNNGTNGARTASAKTEMLRAQLATLEAEAKSLGIDPAAAAEDAEVAGVGGEGGGDGDGKGRGGRGGGGRVSGGGEGGMRAGVEGRGGEGTRRYNLDNRTRRVRVSGWGGVGREGRGGGGERDEGLRTFLLGVGEFTHIEPNPDGRPGDSQIVTFKDRYTAERFFYGEKDIPGVGRVELAWVGGVTPGARRVGGGKGGAGEGDGDTGMGLVGRRVAIGRVRGEGVGHAGVGGGVQDTEFDVAEDDERWMVE</sequence>
<feature type="region of interest" description="Disordered" evidence="5">
    <location>
        <begin position="441"/>
        <end position="467"/>
    </location>
</feature>
<feature type="compositionally biased region" description="Polar residues" evidence="5">
    <location>
        <begin position="307"/>
        <end position="319"/>
    </location>
</feature>
<feature type="compositionally biased region" description="Gly residues" evidence="5">
    <location>
        <begin position="106"/>
        <end position="119"/>
    </location>
</feature>
<keyword evidence="4" id="KW-0479">Metal-binding</keyword>
<keyword evidence="1 3" id="KW-0694">RNA-binding</keyword>
<dbReference type="PANTHER" id="PTHR14398:SF0">
    <property type="entry name" value="ZINC FINGER PROTEIN SWM"/>
    <property type="match status" value="1"/>
</dbReference>
<dbReference type="PANTHER" id="PTHR14398">
    <property type="entry name" value="RNA RECOGNITION RRM/RNP DOMAIN"/>
    <property type="match status" value="1"/>
</dbReference>
<dbReference type="AlphaFoldDB" id="A0A5M8PKK8"/>
<dbReference type="EMBL" id="VXIT01000010">
    <property type="protein sequence ID" value="KAA6409979.1"/>
    <property type="molecule type" value="Genomic_DNA"/>
</dbReference>
<evidence type="ECO:0000256" key="3">
    <source>
        <dbReference type="PROSITE-ProRule" id="PRU00176"/>
    </source>
</evidence>
<feature type="region of interest" description="Disordered" evidence="5">
    <location>
        <begin position="305"/>
        <end position="356"/>
    </location>
</feature>
<evidence type="ECO:0000259" key="7">
    <source>
        <dbReference type="PROSITE" id="PS50103"/>
    </source>
</evidence>
<dbReference type="InterPro" id="IPR035979">
    <property type="entry name" value="RBD_domain_sf"/>
</dbReference>
<feature type="region of interest" description="Disordered" evidence="5">
    <location>
        <begin position="85"/>
        <end position="191"/>
    </location>
</feature>
<dbReference type="InterPro" id="IPR012677">
    <property type="entry name" value="Nucleotide-bd_a/b_plait_sf"/>
</dbReference>
<feature type="domain" description="C3H1-type" evidence="7">
    <location>
        <begin position="256"/>
        <end position="284"/>
    </location>
</feature>
<evidence type="ECO:0000256" key="1">
    <source>
        <dbReference type="ARBA" id="ARBA00022884"/>
    </source>
</evidence>
<feature type="compositionally biased region" description="Polar residues" evidence="5">
    <location>
        <begin position="537"/>
        <end position="550"/>
    </location>
</feature>
<dbReference type="Gene3D" id="3.30.70.330">
    <property type="match status" value="1"/>
</dbReference>
<organism evidence="8 9">
    <name type="scientific">Lasallia pustulata</name>
    <dbReference type="NCBI Taxonomy" id="136370"/>
    <lineage>
        <taxon>Eukaryota</taxon>
        <taxon>Fungi</taxon>
        <taxon>Dikarya</taxon>
        <taxon>Ascomycota</taxon>
        <taxon>Pezizomycotina</taxon>
        <taxon>Lecanoromycetes</taxon>
        <taxon>OSLEUM clade</taxon>
        <taxon>Umbilicariomycetidae</taxon>
        <taxon>Umbilicariales</taxon>
        <taxon>Umbilicariaceae</taxon>
        <taxon>Lasallia</taxon>
    </lineage>
</organism>
<dbReference type="GO" id="GO:0003723">
    <property type="term" value="F:RNA binding"/>
    <property type="evidence" value="ECO:0007669"/>
    <property type="project" value="UniProtKB-UniRule"/>
</dbReference>
<keyword evidence="4" id="KW-0862">Zinc</keyword>
<dbReference type="GO" id="GO:0005634">
    <property type="term" value="C:nucleus"/>
    <property type="evidence" value="ECO:0007669"/>
    <property type="project" value="TreeGrafter"/>
</dbReference>
<dbReference type="InterPro" id="IPR002483">
    <property type="entry name" value="PWI_dom"/>
</dbReference>
<feature type="compositionally biased region" description="Basic and acidic residues" evidence="5">
    <location>
        <begin position="500"/>
        <end position="528"/>
    </location>
</feature>
<dbReference type="InterPro" id="IPR000571">
    <property type="entry name" value="Znf_CCCH"/>
</dbReference>
<proteinExistence type="predicted"/>
<feature type="region of interest" description="Disordered" evidence="5">
    <location>
        <begin position="232"/>
        <end position="254"/>
    </location>
</feature>
<dbReference type="CDD" id="cd12257">
    <property type="entry name" value="RRM1_RBM26_like"/>
    <property type="match status" value="1"/>
</dbReference>
<dbReference type="PROSITE" id="PS50102">
    <property type="entry name" value="RRM"/>
    <property type="match status" value="1"/>
</dbReference>
<evidence type="ECO:0000256" key="2">
    <source>
        <dbReference type="ARBA" id="ARBA00043866"/>
    </source>
</evidence>
<feature type="domain" description="RRM" evidence="6">
    <location>
        <begin position="365"/>
        <end position="437"/>
    </location>
</feature>
<dbReference type="InterPro" id="IPR000504">
    <property type="entry name" value="RRM_dom"/>
</dbReference>
<evidence type="ECO:0000256" key="5">
    <source>
        <dbReference type="SAM" id="MobiDB-lite"/>
    </source>
</evidence>
<dbReference type="GO" id="GO:0008270">
    <property type="term" value="F:zinc ion binding"/>
    <property type="evidence" value="ECO:0007669"/>
    <property type="project" value="UniProtKB-KW"/>
</dbReference>
<feature type="zinc finger region" description="C3H1-type" evidence="4">
    <location>
        <begin position="256"/>
        <end position="284"/>
    </location>
</feature>
<dbReference type="InterPro" id="IPR045137">
    <property type="entry name" value="RBM26/27"/>
</dbReference>
<evidence type="ECO:0000313" key="8">
    <source>
        <dbReference type="EMBL" id="KAA6409979.1"/>
    </source>
</evidence>
<dbReference type="SMART" id="SM00356">
    <property type="entry name" value="ZnF_C3H1"/>
    <property type="match status" value="1"/>
</dbReference>
<evidence type="ECO:0000313" key="9">
    <source>
        <dbReference type="Proteomes" id="UP000324767"/>
    </source>
</evidence>
<dbReference type="OrthoDB" id="443401at2759"/>
<feature type="region of interest" description="Disordered" evidence="5">
    <location>
        <begin position="585"/>
        <end position="634"/>
    </location>
</feature>
<feature type="region of interest" description="Disordered" evidence="5">
    <location>
        <begin position="500"/>
        <end position="550"/>
    </location>
</feature>
<comment type="function">
    <text evidence="2">May be involved in the turnover of nuclear polyadenylated (pA+) RNA.</text>
</comment>
<reference evidence="8 9" key="1">
    <citation type="submission" date="2019-09" db="EMBL/GenBank/DDBJ databases">
        <title>The hologenome of the rock-dwelling lichen Lasallia pustulata.</title>
        <authorList>
            <person name="Greshake Tzovaras B."/>
            <person name="Segers F."/>
            <person name="Bicker A."/>
            <person name="Dal Grande F."/>
            <person name="Otte J."/>
            <person name="Hankeln T."/>
            <person name="Schmitt I."/>
            <person name="Ebersberger I."/>
        </authorList>
    </citation>
    <scope>NUCLEOTIDE SEQUENCE [LARGE SCALE GENOMIC DNA]</scope>
    <source>
        <strain evidence="8">A1-1</strain>
    </source>
</reference>
<evidence type="ECO:0000259" key="6">
    <source>
        <dbReference type="PROSITE" id="PS50102"/>
    </source>
</evidence>
<dbReference type="Gene3D" id="1.20.1390.10">
    <property type="entry name" value="PWI domain"/>
    <property type="match status" value="1"/>
</dbReference>
<protein>
    <recommendedName>
        <fullName evidence="10">CCCH zinc finger and RRM domain-containing protein</fullName>
    </recommendedName>
</protein>
<name>A0A5M8PKK8_9LECA</name>
<feature type="compositionally biased region" description="Gly residues" evidence="5">
    <location>
        <begin position="605"/>
        <end position="621"/>
    </location>
</feature>
<dbReference type="Pfam" id="PF01480">
    <property type="entry name" value="PWI"/>
    <property type="match status" value="1"/>
</dbReference>
<keyword evidence="4" id="KW-0863">Zinc-finger</keyword>
<feature type="compositionally biased region" description="Pro residues" evidence="5">
    <location>
        <begin position="232"/>
        <end position="246"/>
    </location>
</feature>
<dbReference type="SUPFAM" id="SSF54928">
    <property type="entry name" value="RNA-binding domain, RBD"/>
    <property type="match status" value="1"/>
</dbReference>
<accession>A0A5M8PKK8</accession>
<gene>
    <name evidence="8" type="ORF">FRX48_06593</name>
</gene>
<evidence type="ECO:0000256" key="4">
    <source>
        <dbReference type="PROSITE-ProRule" id="PRU00723"/>
    </source>
</evidence>
<dbReference type="Pfam" id="PF00076">
    <property type="entry name" value="RRM_1"/>
    <property type="match status" value="1"/>
</dbReference>
<evidence type="ECO:0008006" key="10">
    <source>
        <dbReference type="Google" id="ProtNLM"/>
    </source>
</evidence>